<dbReference type="InterPro" id="IPR025683">
    <property type="entry name" value="Protein_beta"/>
</dbReference>
<name>A0ABT0Y445_9ACTN</name>
<reference evidence="1 2" key="1">
    <citation type="submission" date="2022-06" db="EMBL/GenBank/DDBJ databases">
        <title>Actinoplanes abujensis sp. nov., isolated from Nigerian arid soil.</title>
        <authorList>
            <person name="Ding P."/>
        </authorList>
    </citation>
    <scope>NUCLEOTIDE SEQUENCE [LARGE SCALE GENOMIC DNA]</scope>
    <source>
        <strain evidence="2">TRM88002</strain>
    </source>
</reference>
<gene>
    <name evidence="1" type="ORF">LXN57_24870</name>
</gene>
<dbReference type="RefSeq" id="WP_251800581.1">
    <property type="nucleotide sequence ID" value="NZ_JAMQOL010000034.1"/>
</dbReference>
<dbReference type="Pfam" id="PF14350">
    <property type="entry name" value="Beta_protein"/>
    <property type="match status" value="1"/>
</dbReference>
<proteinExistence type="predicted"/>
<evidence type="ECO:0000313" key="1">
    <source>
        <dbReference type="EMBL" id="MCM4080813.1"/>
    </source>
</evidence>
<comment type="caution">
    <text evidence="1">The sequence shown here is derived from an EMBL/GenBank/DDBJ whole genome shotgun (WGS) entry which is preliminary data.</text>
</comment>
<accession>A0ABT0Y445</accession>
<sequence>MAVFATTGSEQDGVYRPILRPRRGELAALTHLTAGEAARVRPILEVDPGTEILSLIRELPPRTATLAVDFSEIVESPDPLVAPSLDLAEQLGDLGITMLPVLRATESRRRLAAHGLAARMHGRHAVLRFQPHADAANPAQADVLVERMLRGAGLAADEADLLIDLAETACGAHAARFEGQLHRILRWAGGRPWRSISVASGAMPANLDELPTDRPVTIDRHDARVWSGIGRPGIGYADYGVTSPVRRRGVQRHRQLPTLRYTAEHNWWIYRWSRRGGRGDDRCHDLCRTLVASPHWPAAGARFSWGDAEIARRARMAPGAGSPAGWMSWSTSHHIAHVLRALRPDDPGID</sequence>
<organism evidence="1 2">
    <name type="scientific">Paractinoplanes hotanensis</name>
    <dbReference type="NCBI Taxonomy" id="2906497"/>
    <lineage>
        <taxon>Bacteria</taxon>
        <taxon>Bacillati</taxon>
        <taxon>Actinomycetota</taxon>
        <taxon>Actinomycetes</taxon>
        <taxon>Micromonosporales</taxon>
        <taxon>Micromonosporaceae</taxon>
        <taxon>Paractinoplanes</taxon>
    </lineage>
</organism>
<evidence type="ECO:0000313" key="2">
    <source>
        <dbReference type="Proteomes" id="UP001523216"/>
    </source>
</evidence>
<dbReference type="EMBL" id="JAMQOL010000034">
    <property type="protein sequence ID" value="MCM4080813.1"/>
    <property type="molecule type" value="Genomic_DNA"/>
</dbReference>
<keyword evidence="2" id="KW-1185">Reference proteome</keyword>
<protein>
    <submittedName>
        <fullName evidence="1">Beta family protein</fullName>
    </submittedName>
</protein>
<dbReference type="Proteomes" id="UP001523216">
    <property type="component" value="Unassembled WGS sequence"/>
</dbReference>